<feature type="transmembrane region" description="Helical" evidence="1">
    <location>
        <begin position="66"/>
        <end position="84"/>
    </location>
</feature>
<proteinExistence type="predicted"/>
<feature type="transmembrane region" description="Helical" evidence="1">
    <location>
        <begin position="91"/>
        <end position="116"/>
    </location>
</feature>
<sequence length="239" mass="25900">MNATQTLNSHINRFGFWSVIITIATAVLSIFFPLDAPAGYAAEHADRVAWLNANRGLFIVGWTNQIVAMFSLSAVFACGAWIVADRNVFRAILAAFFVAMSVMAFIIPKFIAVWTIPLLADSITSGAVGAELADPLLRVLNVSIPFSLYTSFDYLGFWLYSVFALLAAGPLYRDTSSSKVAAVTLGVFGVIYQVLMVALFLGAIAPVDIEAYFIGASLLLVVHVVAMAFVFKTEISHEK</sequence>
<feature type="transmembrane region" description="Helical" evidence="1">
    <location>
        <begin position="146"/>
        <end position="168"/>
    </location>
</feature>
<protein>
    <recommendedName>
        <fullName evidence="4">DUF4386 domain-containing protein</fullName>
    </recommendedName>
</protein>
<evidence type="ECO:0000313" key="3">
    <source>
        <dbReference type="Proteomes" id="UP000004931"/>
    </source>
</evidence>
<name>A0Y898_9GAMM</name>
<dbReference type="OrthoDB" id="5732442at2"/>
<feature type="transmembrane region" description="Helical" evidence="1">
    <location>
        <begin position="14"/>
        <end position="34"/>
    </location>
</feature>
<evidence type="ECO:0000256" key="1">
    <source>
        <dbReference type="SAM" id="Phobius"/>
    </source>
</evidence>
<keyword evidence="3" id="KW-1185">Reference proteome</keyword>
<dbReference type="STRING" id="247633.GP2143_13891"/>
<evidence type="ECO:0008006" key="4">
    <source>
        <dbReference type="Google" id="ProtNLM"/>
    </source>
</evidence>
<keyword evidence="1" id="KW-1133">Transmembrane helix</keyword>
<reference evidence="2 3" key="1">
    <citation type="journal article" date="2010" name="J. Bacteriol.">
        <title>Genome sequence of the oligotrophic marine Gammaproteobacterium HTCC2143, isolated from the Oregon Coast.</title>
        <authorList>
            <person name="Oh H.M."/>
            <person name="Kang I."/>
            <person name="Ferriera S."/>
            <person name="Giovannoni S.J."/>
            <person name="Cho J.C."/>
        </authorList>
    </citation>
    <scope>NUCLEOTIDE SEQUENCE [LARGE SCALE GENOMIC DNA]</scope>
    <source>
        <strain evidence="2 3">HTCC2143</strain>
    </source>
</reference>
<dbReference type="Proteomes" id="UP000004931">
    <property type="component" value="Unassembled WGS sequence"/>
</dbReference>
<evidence type="ECO:0000313" key="2">
    <source>
        <dbReference type="EMBL" id="EAW32352.1"/>
    </source>
</evidence>
<dbReference type="AlphaFoldDB" id="A0Y898"/>
<keyword evidence="1" id="KW-0812">Transmembrane</keyword>
<feature type="transmembrane region" description="Helical" evidence="1">
    <location>
        <begin position="211"/>
        <end position="231"/>
    </location>
</feature>
<dbReference type="EMBL" id="AAVT01000001">
    <property type="protein sequence ID" value="EAW32352.1"/>
    <property type="molecule type" value="Genomic_DNA"/>
</dbReference>
<comment type="caution">
    <text evidence="2">The sequence shown here is derived from an EMBL/GenBank/DDBJ whole genome shotgun (WGS) entry which is preliminary data.</text>
</comment>
<keyword evidence="1" id="KW-0472">Membrane</keyword>
<organism evidence="2 3">
    <name type="scientific">marine gamma proteobacterium HTCC2143</name>
    <dbReference type="NCBI Taxonomy" id="247633"/>
    <lineage>
        <taxon>Bacteria</taxon>
        <taxon>Pseudomonadati</taxon>
        <taxon>Pseudomonadota</taxon>
        <taxon>Gammaproteobacteria</taxon>
        <taxon>Cellvibrionales</taxon>
        <taxon>Spongiibacteraceae</taxon>
        <taxon>BD1-7 clade</taxon>
    </lineage>
</organism>
<feature type="transmembrane region" description="Helical" evidence="1">
    <location>
        <begin position="180"/>
        <end position="205"/>
    </location>
</feature>
<accession>A0Y898</accession>
<gene>
    <name evidence="2" type="ORF">GP2143_13891</name>
</gene>